<evidence type="ECO:0000256" key="5">
    <source>
        <dbReference type="ARBA" id="ARBA00022475"/>
    </source>
</evidence>
<dbReference type="EMBL" id="QTTN01000039">
    <property type="protein sequence ID" value="REE68035.1"/>
    <property type="molecule type" value="Genomic_DNA"/>
</dbReference>
<dbReference type="Gene3D" id="3.30.565.10">
    <property type="entry name" value="Histidine kinase-like ATPase, C-terminal domain"/>
    <property type="match status" value="1"/>
</dbReference>
<dbReference type="GO" id="GO:0005886">
    <property type="term" value="C:plasma membrane"/>
    <property type="evidence" value="ECO:0007669"/>
    <property type="project" value="UniProtKB-SubCell"/>
</dbReference>
<dbReference type="InterPro" id="IPR011006">
    <property type="entry name" value="CheY-like_superfamily"/>
</dbReference>
<evidence type="ECO:0000256" key="8">
    <source>
        <dbReference type="ARBA" id="ARBA00022692"/>
    </source>
</evidence>
<evidence type="ECO:0000256" key="15">
    <source>
        <dbReference type="ARBA" id="ARBA00064003"/>
    </source>
</evidence>
<feature type="transmembrane region" description="Helical" evidence="21">
    <location>
        <begin position="159"/>
        <end position="179"/>
    </location>
</feature>
<feature type="domain" description="Histidine kinase" evidence="22">
    <location>
        <begin position="359"/>
        <end position="580"/>
    </location>
</feature>
<keyword evidence="10 25" id="KW-0418">Kinase</keyword>
<organism evidence="25 26">
    <name type="scientific">Paenibacillus taihuensis</name>
    <dbReference type="NCBI Taxonomy" id="1156355"/>
    <lineage>
        <taxon>Bacteria</taxon>
        <taxon>Bacillati</taxon>
        <taxon>Bacillota</taxon>
        <taxon>Bacilli</taxon>
        <taxon>Bacillales</taxon>
        <taxon>Paenibacillaceae</taxon>
        <taxon>Paenibacillus</taxon>
    </lineage>
</organism>
<evidence type="ECO:0000313" key="26">
    <source>
        <dbReference type="Proteomes" id="UP000256304"/>
    </source>
</evidence>
<evidence type="ECO:0000313" key="25">
    <source>
        <dbReference type="EMBL" id="REE68035.1"/>
    </source>
</evidence>
<comment type="catalytic activity">
    <reaction evidence="1">
        <text>ATP + protein L-histidine = ADP + protein N-phospho-L-histidine.</text>
        <dbReference type="EC" id="2.7.13.3"/>
    </reaction>
</comment>
<feature type="transmembrane region" description="Helical" evidence="21">
    <location>
        <begin position="199"/>
        <end position="221"/>
    </location>
</feature>
<evidence type="ECO:0000256" key="12">
    <source>
        <dbReference type="ARBA" id="ARBA00022989"/>
    </source>
</evidence>
<dbReference type="InterPro" id="IPR003661">
    <property type="entry name" value="HisK_dim/P_dom"/>
</dbReference>
<accession>A0A3D9QWF2</accession>
<feature type="domain" description="Response regulatory" evidence="23">
    <location>
        <begin position="598"/>
        <end position="715"/>
    </location>
</feature>
<dbReference type="Pfam" id="PF02518">
    <property type="entry name" value="HATPase_c"/>
    <property type="match status" value="1"/>
</dbReference>
<dbReference type="Pfam" id="PF17158">
    <property type="entry name" value="MASE4"/>
    <property type="match status" value="1"/>
</dbReference>
<dbReference type="CDD" id="cd17546">
    <property type="entry name" value="REC_hyHK_CKI1_RcsC-like"/>
    <property type="match status" value="1"/>
</dbReference>
<evidence type="ECO:0000256" key="7">
    <source>
        <dbReference type="ARBA" id="ARBA00022679"/>
    </source>
</evidence>
<dbReference type="SMART" id="SM00388">
    <property type="entry name" value="HisKA"/>
    <property type="match status" value="1"/>
</dbReference>
<comment type="caution">
    <text evidence="25">The sequence shown here is derived from an EMBL/GenBank/DDBJ whole genome shotgun (WGS) entry which is preliminary data.</text>
</comment>
<dbReference type="InterPro" id="IPR004358">
    <property type="entry name" value="Sig_transdc_His_kin-like_C"/>
</dbReference>
<dbReference type="InterPro" id="IPR005467">
    <property type="entry name" value="His_kinase_dom"/>
</dbReference>
<keyword evidence="13" id="KW-0902">Two-component regulatory system</keyword>
<dbReference type="InterPro" id="IPR036641">
    <property type="entry name" value="HPT_dom_sf"/>
</dbReference>
<dbReference type="PROSITE" id="PS50109">
    <property type="entry name" value="HIS_KIN"/>
    <property type="match status" value="1"/>
</dbReference>
<dbReference type="SMART" id="SM00387">
    <property type="entry name" value="HATPase_c"/>
    <property type="match status" value="1"/>
</dbReference>
<dbReference type="EC" id="2.7.13.3" evidence="4"/>
<keyword evidence="14 21" id="KW-0472">Membrane</keyword>
<evidence type="ECO:0000256" key="14">
    <source>
        <dbReference type="ARBA" id="ARBA00023136"/>
    </source>
</evidence>
<comment type="subcellular location">
    <subcellularLocation>
        <location evidence="2">Cell membrane</location>
        <topology evidence="2">Multi-pass membrane protein</topology>
    </subcellularLocation>
</comment>
<dbReference type="GO" id="GO:0005524">
    <property type="term" value="F:ATP binding"/>
    <property type="evidence" value="ECO:0007669"/>
    <property type="project" value="UniProtKB-KW"/>
</dbReference>
<comment type="subunit">
    <text evidence="15">At low DSF concentrations, interacts with RpfF.</text>
</comment>
<dbReference type="GO" id="GO:0000155">
    <property type="term" value="F:phosphorelay sensor kinase activity"/>
    <property type="evidence" value="ECO:0007669"/>
    <property type="project" value="InterPro"/>
</dbReference>
<dbReference type="Pfam" id="PF00512">
    <property type="entry name" value="HisKA"/>
    <property type="match status" value="1"/>
</dbReference>
<keyword evidence="6 19" id="KW-0597">Phosphoprotein</keyword>
<dbReference type="Gene3D" id="3.40.50.2300">
    <property type="match status" value="2"/>
</dbReference>
<feature type="modified residue" description="4-aspartylphosphate" evidence="19">
    <location>
        <position position="648"/>
    </location>
</feature>
<evidence type="ECO:0000256" key="13">
    <source>
        <dbReference type="ARBA" id="ARBA00023012"/>
    </source>
</evidence>
<protein>
    <recommendedName>
        <fullName evidence="17">Circadian input-output histidine kinase CikA</fullName>
        <ecNumber evidence="4">2.7.13.3</ecNumber>
    </recommendedName>
    <alternativeName>
        <fullName evidence="16">Sensory/regulatory protein RpfC</fullName>
    </alternativeName>
</protein>
<feature type="transmembrane region" description="Helical" evidence="21">
    <location>
        <begin position="27"/>
        <end position="48"/>
    </location>
</feature>
<evidence type="ECO:0000259" key="23">
    <source>
        <dbReference type="PROSITE" id="PS50110"/>
    </source>
</evidence>
<evidence type="ECO:0000256" key="6">
    <source>
        <dbReference type="ARBA" id="ARBA00022553"/>
    </source>
</evidence>
<proteinExistence type="inferred from homology"/>
<keyword evidence="8 21" id="KW-0812">Transmembrane</keyword>
<name>A0A3D9QWF2_9BACL</name>
<evidence type="ECO:0000256" key="9">
    <source>
        <dbReference type="ARBA" id="ARBA00022741"/>
    </source>
</evidence>
<reference evidence="25 26" key="1">
    <citation type="submission" date="2018-08" db="EMBL/GenBank/DDBJ databases">
        <title>Genomic Encyclopedia of Type Strains, Phase III (KMG-III): the genomes of soil and plant-associated and newly described type strains.</title>
        <authorList>
            <person name="Whitman W."/>
        </authorList>
    </citation>
    <scope>NUCLEOTIDE SEQUENCE [LARGE SCALE GENOMIC DNA]</scope>
    <source>
        <strain evidence="25 26">CGMCC 1.10966</strain>
    </source>
</reference>
<dbReference type="AlphaFoldDB" id="A0A3D9QWF2"/>
<dbReference type="SUPFAM" id="SSF55874">
    <property type="entry name" value="ATPase domain of HSP90 chaperone/DNA topoisomerase II/histidine kinase"/>
    <property type="match status" value="1"/>
</dbReference>
<feature type="transmembrane region" description="Helical" evidence="21">
    <location>
        <begin position="228"/>
        <end position="248"/>
    </location>
</feature>
<dbReference type="InterPro" id="IPR033424">
    <property type="entry name" value="MASE4"/>
</dbReference>
<dbReference type="InterPro" id="IPR008207">
    <property type="entry name" value="Sig_transdc_His_kin_Hpt_dom"/>
</dbReference>
<dbReference type="RefSeq" id="WP_116191708.1">
    <property type="nucleotide sequence ID" value="NZ_QTTN01000039.1"/>
</dbReference>
<keyword evidence="11" id="KW-0067">ATP-binding</keyword>
<dbReference type="FunFam" id="3.30.565.10:FF:000010">
    <property type="entry name" value="Sensor histidine kinase RcsC"/>
    <property type="match status" value="1"/>
</dbReference>
<keyword evidence="9" id="KW-0547">Nucleotide-binding</keyword>
<feature type="domain" description="HPt" evidence="24">
    <location>
        <begin position="898"/>
        <end position="991"/>
    </location>
</feature>
<dbReference type="CDD" id="cd00082">
    <property type="entry name" value="HisKA"/>
    <property type="match status" value="1"/>
</dbReference>
<dbReference type="FunFam" id="1.10.287.130:FF:000002">
    <property type="entry name" value="Two-component osmosensing histidine kinase"/>
    <property type="match status" value="1"/>
</dbReference>
<evidence type="ECO:0000256" key="10">
    <source>
        <dbReference type="ARBA" id="ARBA00022777"/>
    </source>
</evidence>
<evidence type="ECO:0000256" key="1">
    <source>
        <dbReference type="ARBA" id="ARBA00000085"/>
    </source>
</evidence>
<dbReference type="CDD" id="cd00156">
    <property type="entry name" value="REC"/>
    <property type="match status" value="1"/>
</dbReference>
<evidence type="ECO:0000256" key="21">
    <source>
        <dbReference type="SAM" id="Phobius"/>
    </source>
</evidence>
<dbReference type="PROSITE" id="PS50110">
    <property type="entry name" value="RESPONSE_REGULATORY"/>
    <property type="match status" value="2"/>
</dbReference>
<dbReference type="CDD" id="cd16922">
    <property type="entry name" value="HATPase_EvgS-ArcB-TorS-like"/>
    <property type="match status" value="1"/>
</dbReference>
<evidence type="ECO:0000256" key="2">
    <source>
        <dbReference type="ARBA" id="ARBA00004651"/>
    </source>
</evidence>
<dbReference type="SUPFAM" id="SSF47226">
    <property type="entry name" value="Histidine-containing phosphotransfer domain, HPT domain"/>
    <property type="match status" value="1"/>
</dbReference>
<feature type="transmembrane region" description="Helical" evidence="21">
    <location>
        <begin position="86"/>
        <end position="105"/>
    </location>
</feature>
<evidence type="ECO:0000256" key="4">
    <source>
        <dbReference type="ARBA" id="ARBA00012438"/>
    </source>
</evidence>
<keyword evidence="5" id="KW-1003">Cell membrane</keyword>
<feature type="modified residue" description="Phosphohistidine" evidence="18">
    <location>
        <position position="937"/>
    </location>
</feature>
<feature type="transmembrane region" description="Helical" evidence="21">
    <location>
        <begin position="125"/>
        <end position="147"/>
    </location>
</feature>
<evidence type="ECO:0000256" key="19">
    <source>
        <dbReference type="PROSITE-ProRule" id="PRU00169"/>
    </source>
</evidence>
<dbReference type="SMART" id="SM00448">
    <property type="entry name" value="REC"/>
    <property type="match status" value="2"/>
</dbReference>
<evidence type="ECO:0000256" key="20">
    <source>
        <dbReference type="SAM" id="Coils"/>
    </source>
</evidence>
<dbReference type="PROSITE" id="PS50894">
    <property type="entry name" value="HPT"/>
    <property type="match status" value="1"/>
</dbReference>
<evidence type="ECO:0000256" key="16">
    <source>
        <dbReference type="ARBA" id="ARBA00068150"/>
    </source>
</evidence>
<keyword evidence="7" id="KW-0808">Transferase</keyword>
<dbReference type="InterPro" id="IPR036890">
    <property type="entry name" value="HATPase_C_sf"/>
</dbReference>
<evidence type="ECO:0000259" key="22">
    <source>
        <dbReference type="PROSITE" id="PS50109"/>
    </source>
</evidence>
<dbReference type="SUPFAM" id="SSF47384">
    <property type="entry name" value="Homodimeric domain of signal transducing histidine kinase"/>
    <property type="match status" value="1"/>
</dbReference>
<dbReference type="Gene3D" id="1.10.287.130">
    <property type="match status" value="1"/>
</dbReference>
<dbReference type="Proteomes" id="UP000256304">
    <property type="component" value="Unassembled WGS sequence"/>
</dbReference>
<feature type="domain" description="Response regulatory" evidence="23">
    <location>
        <begin position="742"/>
        <end position="858"/>
    </location>
</feature>
<feature type="coiled-coil region" evidence="20">
    <location>
        <begin position="321"/>
        <end position="359"/>
    </location>
</feature>
<feature type="modified residue" description="4-aspartylphosphate" evidence="19">
    <location>
        <position position="791"/>
    </location>
</feature>
<feature type="transmembrane region" description="Helical" evidence="21">
    <location>
        <begin position="54"/>
        <end position="74"/>
    </location>
</feature>
<keyword evidence="26" id="KW-1185">Reference proteome</keyword>
<dbReference type="Pfam" id="PF00072">
    <property type="entry name" value="Response_reg"/>
    <property type="match status" value="1"/>
</dbReference>
<gene>
    <name evidence="25" type="ORF">A8990_13924</name>
</gene>
<dbReference type="InterPro" id="IPR001789">
    <property type="entry name" value="Sig_transdc_resp-reg_receiver"/>
</dbReference>
<evidence type="ECO:0000256" key="3">
    <source>
        <dbReference type="ARBA" id="ARBA00006402"/>
    </source>
</evidence>
<keyword evidence="20" id="KW-0175">Coiled coil</keyword>
<evidence type="ECO:0000256" key="11">
    <source>
        <dbReference type="ARBA" id="ARBA00022840"/>
    </source>
</evidence>
<dbReference type="InterPro" id="IPR003594">
    <property type="entry name" value="HATPase_dom"/>
</dbReference>
<dbReference type="InterPro" id="IPR036097">
    <property type="entry name" value="HisK_dim/P_sf"/>
</dbReference>
<dbReference type="SUPFAM" id="SSF52172">
    <property type="entry name" value="CheY-like"/>
    <property type="match status" value="2"/>
</dbReference>
<evidence type="ECO:0000259" key="24">
    <source>
        <dbReference type="PROSITE" id="PS50894"/>
    </source>
</evidence>
<dbReference type="Pfam" id="PF01627">
    <property type="entry name" value="Hpt"/>
    <property type="match status" value="1"/>
</dbReference>
<keyword evidence="12 21" id="KW-1133">Transmembrane helix</keyword>
<sequence length="991" mass="110311">MAAKPVRDSNALTLMTLPTSASQRRSAFLVGAFLVFISLCILPVAHVKTMDTPGFFPTVTSTVICFNFITAFVLFNQFRVNRSPGVLVLSAAYLFSALITIPLLLSFPELFTKAGLMNEGRQTPSLLYAILHGGFGLLVCMYLFVSVRYRKVQWSVRQVRAWSVVMLISVFTIATGITVWVACSSSSLPVLIVNGKYTMLFKCGLLLTFLISLGAFIGLLLKPGTRSVTDLWLAVAVLASALDVLLSINSVHRYDFSWYMAKWNSFMSGNILLAVLIYEHVRLYYNMTELYQHLLEQSELVEAKEKAESVNRELLLEKVQVQEYQEHLEELVAQRTKELAEAKETAESANRAKSEFLANMSHEIRTPINAVIGLNYLLQQTKLNSRQKDYVDKTISSAKSLVAIINDILDFSKVEAKKITVEQIDFDLYEVLNNLSNMISFKAYDKGLRLHFSISPEVPQMLTGDPFRLNQVLLNLSNNAIKFTENGTVSISVKAVVKEEHDVMLQFAVRDTGIGISEAQQRLLFREFTQADMSTTRKYGGTGLGLVISKSLVELMGGNIQVESVVDSGSCFSFTSKFGYSAGAVAKSELPLPIKFLRILIVSDNAEMSLVLKSQLEQFQFIINTVDEAGKVMREIELHGPYDLIILDRQLNGAEVTQLAERIKTSFPAAEQDIVLMGSYYESETNADSFSPAIKKMLHYPISQSLLYDEIMGLVQPHVSTKPSMKQEPDFETNFPVLGEAVILLVEDSEINQMVDKEILKEVAGHIDVADNGQEAVKHVEGKRYDAILMDLQMPVMDGYEAARIIRRLANGSDTPIIAMTADAMKGVEEKVLAEGMIAYITKPFDPIQLYSVLQRVIQASRAHEGAEAAEAVAAVAERSEPVLFLDREGAMKRFDFSETVYSQILRAFEDDYTESAVGIRNVLANGDIEGAVRLAHTLKADALCIGAKELSALSGELQIAIRERQTESIERLLPEFEHMLHEVLYAIKHG</sequence>
<evidence type="ECO:0000256" key="17">
    <source>
        <dbReference type="ARBA" id="ARBA00074306"/>
    </source>
</evidence>
<comment type="similarity">
    <text evidence="3">In the N-terminal section; belongs to the phytochrome family.</text>
</comment>
<dbReference type="PANTHER" id="PTHR45339">
    <property type="entry name" value="HYBRID SIGNAL TRANSDUCTION HISTIDINE KINASE J"/>
    <property type="match status" value="1"/>
</dbReference>
<dbReference type="Gene3D" id="1.20.120.160">
    <property type="entry name" value="HPT domain"/>
    <property type="match status" value="1"/>
</dbReference>
<dbReference type="PRINTS" id="PR00344">
    <property type="entry name" value="BCTRLSENSOR"/>
</dbReference>
<dbReference type="PANTHER" id="PTHR45339:SF1">
    <property type="entry name" value="HYBRID SIGNAL TRANSDUCTION HISTIDINE KINASE J"/>
    <property type="match status" value="1"/>
</dbReference>
<evidence type="ECO:0000256" key="18">
    <source>
        <dbReference type="PROSITE-ProRule" id="PRU00110"/>
    </source>
</evidence>
<dbReference type="OrthoDB" id="2676347at2"/>